<dbReference type="InParanoid" id="A0A024FUU5"/>
<name>A0A024FUU5_9STRA</name>
<sequence length="135" mass="15485">MSLNDHSLSYLSVLELWKPFTRCQNVAPSARRLTLAIILDTWRRSANLRVVRLGMTYAFAHKSTKNPMKIAQIALLLHEFGGIARCSDLAWCCYSMRFRGRHAVSLNDDPGLYFSSRFLESRKCVHRNCIAFSLC</sequence>
<evidence type="ECO:0000313" key="2">
    <source>
        <dbReference type="Proteomes" id="UP000053237"/>
    </source>
</evidence>
<keyword evidence="2" id="KW-1185">Reference proteome</keyword>
<dbReference type="EMBL" id="CAIX01000441">
    <property type="protein sequence ID" value="CCI10895.1"/>
    <property type="molecule type" value="Genomic_DNA"/>
</dbReference>
<dbReference type="AlphaFoldDB" id="A0A024FUU5"/>
<proteinExistence type="predicted"/>
<evidence type="ECO:0000313" key="1">
    <source>
        <dbReference type="EMBL" id="CCI10895.1"/>
    </source>
</evidence>
<reference evidence="1 2" key="1">
    <citation type="submission" date="2012-05" db="EMBL/GenBank/DDBJ databases">
        <title>Recombination and specialization in a pathogen metapopulation.</title>
        <authorList>
            <person name="Gardiner A."/>
            <person name="Kemen E."/>
            <person name="Schultz-Larsen T."/>
            <person name="MacLean D."/>
            <person name="Van Oosterhout C."/>
            <person name="Jones J.D.G."/>
        </authorList>
    </citation>
    <scope>NUCLEOTIDE SEQUENCE [LARGE SCALE GENOMIC DNA]</scope>
    <source>
        <strain evidence="1 2">Ac Nc2</strain>
    </source>
</reference>
<accession>A0A024FUU5</accession>
<protein>
    <submittedName>
        <fullName evidence="1">Uncharacterized protein</fullName>
    </submittedName>
</protein>
<gene>
    <name evidence="1" type="ORF">BN9_119270</name>
</gene>
<organism evidence="1 2">
    <name type="scientific">Albugo candida</name>
    <dbReference type="NCBI Taxonomy" id="65357"/>
    <lineage>
        <taxon>Eukaryota</taxon>
        <taxon>Sar</taxon>
        <taxon>Stramenopiles</taxon>
        <taxon>Oomycota</taxon>
        <taxon>Peronosporomycetes</taxon>
        <taxon>Albuginales</taxon>
        <taxon>Albuginaceae</taxon>
        <taxon>Albugo</taxon>
    </lineage>
</organism>
<comment type="caution">
    <text evidence="1">The sequence shown here is derived from an EMBL/GenBank/DDBJ whole genome shotgun (WGS) entry which is preliminary data.</text>
</comment>
<dbReference type="Proteomes" id="UP000053237">
    <property type="component" value="Unassembled WGS sequence"/>
</dbReference>